<proteinExistence type="predicted"/>
<accession>A0A009Q8A0</accession>
<protein>
    <submittedName>
        <fullName evidence="2">Uncharacterized protein</fullName>
    </submittedName>
</protein>
<feature type="compositionally biased region" description="Low complexity" evidence="1">
    <location>
        <begin position="166"/>
        <end position="183"/>
    </location>
</feature>
<dbReference type="AlphaFoldDB" id="A0A009Q8A0"/>
<feature type="region of interest" description="Disordered" evidence="1">
    <location>
        <begin position="164"/>
        <end position="189"/>
    </location>
</feature>
<dbReference type="Proteomes" id="UP000021108">
    <property type="component" value="Unassembled WGS sequence"/>
</dbReference>
<organism evidence="2 3">
    <name type="scientific">Acinetobacter baumannii 625974</name>
    <dbReference type="NCBI Taxonomy" id="1310607"/>
    <lineage>
        <taxon>Bacteria</taxon>
        <taxon>Pseudomonadati</taxon>
        <taxon>Pseudomonadota</taxon>
        <taxon>Gammaproteobacteria</taxon>
        <taxon>Moraxellales</taxon>
        <taxon>Moraxellaceae</taxon>
        <taxon>Acinetobacter</taxon>
        <taxon>Acinetobacter calcoaceticus/baumannii complex</taxon>
    </lineage>
</organism>
<reference evidence="2 3" key="1">
    <citation type="submission" date="2014-02" db="EMBL/GenBank/DDBJ databases">
        <title>Comparative genomics and transcriptomics to identify genetic mechanisms underlying the emergence of carbapenem resistant Acinetobacter baumannii (CRAb).</title>
        <authorList>
            <person name="Harris A.D."/>
            <person name="Johnson K.J."/>
            <person name="George J."/>
            <person name="Shefchek K."/>
            <person name="Daugherty S.C."/>
            <person name="Parankush S."/>
            <person name="Sadzewicz L."/>
            <person name="Tallon L."/>
            <person name="Sengamalay N."/>
            <person name="Hazen T.H."/>
            <person name="Rasko D.A."/>
        </authorList>
    </citation>
    <scope>NUCLEOTIDE SEQUENCE [LARGE SCALE GENOMIC DNA]</scope>
    <source>
        <strain evidence="2 3">625974</strain>
    </source>
</reference>
<dbReference type="RefSeq" id="WP_000206152.1">
    <property type="nucleotide sequence ID" value="NZ_JEXD01000028.1"/>
</dbReference>
<comment type="caution">
    <text evidence="2">The sequence shown here is derived from an EMBL/GenBank/DDBJ whole genome shotgun (WGS) entry which is preliminary data.</text>
</comment>
<sequence length="255" mass="28206">MTTENSKDNLHIWNAVKQTPTNFLKKIEFGYLKGKSDINPQWRLMAMTQAFGPVGHGWTYRHVRLWSETAPDGTIMAFAEVAVKTKIDGVWGEEFFGNGGSAIVEVQKGKLVAIDEGYKKAVTDALGVAFKAIGVAADVYLGNFDGSKYLYNYDYAYLEQNASTPAGQNTNQNNQTIAQGGNQKPPRTQDQLYQDALKAIKDAPDTNILNAAIKKFKGTTYEAGINRACQARADQMGWAPKNNPQQVQQQQSLHH</sequence>
<dbReference type="EMBL" id="JEXD01000028">
    <property type="protein sequence ID" value="EXC06107.1"/>
    <property type="molecule type" value="Genomic_DNA"/>
</dbReference>
<gene>
    <name evidence="2" type="ORF">J506_2861</name>
</gene>
<evidence type="ECO:0000313" key="2">
    <source>
        <dbReference type="EMBL" id="EXC06107.1"/>
    </source>
</evidence>
<name>A0A009Q8A0_ACIBA</name>
<dbReference type="PATRIC" id="fig|1310607.3.peg.2772"/>
<evidence type="ECO:0000313" key="3">
    <source>
        <dbReference type="Proteomes" id="UP000021108"/>
    </source>
</evidence>
<evidence type="ECO:0000256" key="1">
    <source>
        <dbReference type="SAM" id="MobiDB-lite"/>
    </source>
</evidence>